<dbReference type="EMBL" id="MIJE01000035">
    <property type="protein sequence ID" value="OEF95675.1"/>
    <property type="molecule type" value="Genomic_DNA"/>
</dbReference>
<gene>
    <name evidence="1" type="ORF">BHF68_11250</name>
</gene>
<dbReference type="OrthoDB" id="4823114at2"/>
<dbReference type="STRING" id="766136.BHF68_11250"/>
<comment type="caution">
    <text evidence="1">The sequence shown here is derived from an EMBL/GenBank/DDBJ whole genome shotgun (WGS) entry which is preliminary data.</text>
</comment>
<reference evidence="1 2" key="1">
    <citation type="submission" date="2016-09" db="EMBL/GenBank/DDBJ databases">
        <title>Draft genome sequence for the type strain of Desulfuribacillus alkaliarsenatis AHT28, an obligately anaerobic, sulfidogenic bacterium isolated from Russian soda lake sediments.</title>
        <authorList>
            <person name="Abin C.A."/>
            <person name="Hollibaugh J.T."/>
        </authorList>
    </citation>
    <scope>NUCLEOTIDE SEQUENCE [LARGE SCALE GENOMIC DNA]</scope>
    <source>
        <strain evidence="1 2">AHT28</strain>
    </source>
</reference>
<evidence type="ECO:0000313" key="1">
    <source>
        <dbReference type="EMBL" id="OEF95675.1"/>
    </source>
</evidence>
<sequence length="352" mass="40561">MVLIPFGLTYVPMTKLALINFEKSPDSVYKGLEPQYFNDEKHGNGYRIIAYRNDGYVDVYDDINLKRFDDESFDVVGKGLCEKKMVTIEDVIFEKKGYCFHLSFKFTDKHGRLIVANIKEQSTRKSNGINLLAPVGSSSEKPTYLPLFFLYDFDFVRKHSTVVELTIDGKKIEQDNFLAPFPKDFQWRYFTRYTLDCQIVEFATAKKSVLEECVLDKSGVVGRGPLEYQYRDTTLVKIKLKDAKHPLTVEFDQGLADIRNLDDNKEHIDTFKITADKGAGFVSGKYSIIKDANSVVIEMTPSDGWTPETNSILTKILFTKKSLFCSWPKTYKYIQKIDLDTLESDAYWERIN</sequence>
<dbReference type="Proteomes" id="UP000094296">
    <property type="component" value="Unassembled WGS sequence"/>
</dbReference>
<name>A0A1E5FYM6_9FIRM</name>
<dbReference type="AlphaFoldDB" id="A0A1E5FYM6"/>
<organism evidence="1 2">
    <name type="scientific">Desulfuribacillus alkaliarsenatis</name>
    <dbReference type="NCBI Taxonomy" id="766136"/>
    <lineage>
        <taxon>Bacteria</taxon>
        <taxon>Bacillati</taxon>
        <taxon>Bacillota</taxon>
        <taxon>Desulfuribacillia</taxon>
        <taxon>Desulfuribacillales</taxon>
        <taxon>Desulfuribacillaceae</taxon>
        <taxon>Desulfuribacillus</taxon>
    </lineage>
</organism>
<keyword evidence="2" id="KW-1185">Reference proteome</keyword>
<protein>
    <submittedName>
        <fullName evidence="1">Uncharacterized protein</fullName>
    </submittedName>
</protein>
<proteinExistence type="predicted"/>
<accession>A0A1E5FYM6</accession>
<dbReference type="RefSeq" id="WP_069644241.1">
    <property type="nucleotide sequence ID" value="NZ_MIJE01000035.1"/>
</dbReference>
<evidence type="ECO:0000313" key="2">
    <source>
        <dbReference type="Proteomes" id="UP000094296"/>
    </source>
</evidence>